<keyword evidence="1" id="KW-0418">Kinase</keyword>
<dbReference type="AlphaFoldDB" id="A0A2A2TN58"/>
<accession>A0A2A2TN58</accession>
<name>A0A2A2TN58_9CYAN</name>
<dbReference type="RefSeq" id="WP_095720632.1">
    <property type="nucleotide sequence ID" value="NZ_NTFS01000033.1"/>
</dbReference>
<evidence type="ECO:0000313" key="1">
    <source>
        <dbReference type="EMBL" id="PAX59847.1"/>
    </source>
</evidence>
<sequence length="270" mass="30085">MANNIKEQIKADLDLAKETGQLRIDRIREIVRNALSQVGSELKSELKEGSTDFRILVREAVSTVIENLQERGGEMKEEVTASIEGALEAVNTKRHANIAKTQAEVKQLQSKLDDEEVKIQQEVDGILAEIKETGTEKSSQVKNAIDSAISGIQNSEEAELLQKRYVQLQAQLALVKANLAARYGGRGEEVNNYLEDAKKWYAQARPKAEIMVGNVKDKHTQLEDKLGEVGGLVARSEHQLKQVLKELLMSVTSLFKDKESVENGKEKVHK</sequence>
<dbReference type="EMBL" id="NTFS01000033">
    <property type="protein sequence ID" value="PAX59847.1"/>
    <property type="molecule type" value="Genomic_DNA"/>
</dbReference>
<evidence type="ECO:0000313" key="2">
    <source>
        <dbReference type="Proteomes" id="UP000218238"/>
    </source>
</evidence>
<dbReference type="OrthoDB" id="508829at2"/>
<dbReference type="GO" id="GO:0016301">
    <property type="term" value="F:kinase activity"/>
    <property type="evidence" value="ECO:0007669"/>
    <property type="project" value="UniProtKB-KW"/>
</dbReference>
<protein>
    <submittedName>
        <fullName evidence="1">Histidine kinase</fullName>
    </submittedName>
</protein>
<dbReference type="Proteomes" id="UP000218238">
    <property type="component" value="Unassembled WGS sequence"/>
</dbReference>
<keyword evidence="2" id="KW-1185">Reference proteome</keyword>
<proteinExistence type="predicted"/>
<keyword evidence="1" id="KW-0808">Transferase</keyword>
<gene>
    <name evidence="1" type="ORF">CK510_04910</name>
</gene>
<reference evidence="1 2" key="1">
    <citation type="submission" date="2017-08" db="EMBL/GenBank/DDBJ databases">
        <title>Draft genome sequence of filamentous cyanobacterium Calothrix elsteri CCALA 953.</title>
        <authorList>
            <person name="Gagunashvili A.N."/>
            <person name="Elster J."/>
            <person name="Andresson O.S."/>
        </authorList>
    </citation>
    <scope>NUCLEOTIDE SEQUENCE [LARGE SCALE GENOMIC DNA]</scope>
    <source>
        <strain evidence="1 2">CCALA 953</strain>
    </source>
</reference>
<comment type="caution">
    <text evidence="1">The sequence shown here is derived from an EMBL/GenBank/DDBJ whole genome shotgun (WGS) entry which is preliminary data.</text>
</comment>
<organism evidence="1 2">
    <name type="scientific">Brunnivagina elsteri CCALA 953</name>
    <dbReference type="NCBI Taxonomy" id="987040"/>
    <lineage>
        <taxon>Bacteria</taxon>
        <taxon>Bacillati</taxon>
        <taxon>Cyanobacteriota</taxon>
        <taxon>Cyanophyceae</taxon>
        <taxon>Nostocales</taxon>
        <taxon>Calotrichaceae</taxon>
        <taxon>Brunnivagina</taxon>
    </lineage>
</organism>